<dbReference type="GO" id="GO:0008146">
    <property type="term" value="F:sulfotransferase activity"/>
    <property type="evidence" value="ECO:0007669"/>
    <property type="project" value="InterPro"/>
</dbReference>
<evidence type="ECO:0000313" key="4">
    <source>
        <dbReference type="EMBL" id="GFH60884.1"/>
    </source>
</evidence>
<dbReference type="Gene3D" id="3.40.50.300">
    <property type="entry name" value="P-loop containing nucleotide triphosphate hydrolases"/>
    <property type="match status" value="1"/>
</dbReference>
<dbReference type="SUPFAM" id="SSF52540">
    <property type="entry name" value="P-loop containing nucleoside triphosphate hydrolases"/>
    <property type="match status" value="1"/>
</dbReference>
<dbReference type="PANTHER" id="PTHR11783">
    <property type="entry name" value="SULFOTRANSFERASE SULT"/>
    <property type="match status" value="1"/>
</dbReference>
<dbReference type="InterPro" id="IPR027417">
    <property type="entry name" value="P-loop_NTPase"/>
</dbReference>
<feature type="domain" description="Sulfotransferase" evidence="3">
    <location>
        <begin position="39"/>
        <end position="283"/>
    </location>
</feature>
<reference evidence="4 5" key="1">
    <citation type="journal article" date="2021" name="Sci. Rep.">
        <title>The genome of the diatom Chaetoceros tenuissimus carries an ancient integrated fragment of an extant virus.</title>
        <authorList>
            <person name="Hongo Y."/>
            <person name="Kimura K."/>
            <person name="Takaki Y."/>
            <person name="Yoshida Y."/>
            <person name="Baba S."/>
            <person name="Kobayashi G."/>
            <person name="Nagasaki K."/>
            <person name="Hano T."/>
            <person name="Tomaru Y."/>
        </authorList>
    </citation>
    <scope>NUCLEOTIDE SEQUENCE [LARGE SCALE GENOMIC DNA]</scope>
    <source>
        <strain evidence="4 5">NIES-3715</strain>
    </source>
</reference>
<keyword evidence="5" id="KW-1185">Reference proteome</keyword>
<name>A0AAD3DDY9_9STRA</name>
<comment type="caution">
    <text evidence="4">The sequence shown here is derived from an EMBL/GenBank/DDBJ whole genome shotgun (WGS) entry which is preliminary data.</text>
</comment>
<proteinExistence type="inferred from homology"/>
<keyword evidence="2" id="KW-0808">Transferase</keyword>
<dbReference type="Pfam" id="PF00685">
    <property type="entry name" value="Sulfotransfer_1"/>
    <property type="match status" value="1"/>
</dbReference>
<organism evidence="4 5">
    <name type="scientific">Chaetoceros tenuissimus</name>
    <dbReference type="NCBI Taxonomy" id="426638"/>
    <lineage>
        <taxon>Eukaryota</taxon>
        <taxon>Sar</taxon>
        <taxon>Stramenopiles</taxon>
        <taxon>Ochrophyta</taxon>
        <taxon>Bacillariophyta</taxon>
        <taxon>Coscinodiscophyceae</taxon>
        <taxon>Chaetocerotophycidae</taxon>
        <taxon>Chaetocerotales</taxon>
        <taxon>Chaetocerotaceae</taxon>
        <taxon>Chaetoceros</taxon>
    </lineage>
</organism>
<evidence type="ECO:0000256" key="2">
    <source>
        <dbReference type="ARBA" id="ARBA00022679"/>
    </source>
</evidence>
<gene>
    <name evidence="4" type="ORF">CTEN210_17360</name>
</gene>
<evidence type="ECO:0000259" key="3">
    <source>
        <dbReference type="Pfam" id="PF00685"/>
    </source>
</evidence>
<dbReference type="AlphaFoldDB" id="A0AAD3DDY9"/>
<dbReference type="Proteomes" id="UP001054902">
    <property type="component" value="Unassembled WGS sequence"/>
</dbReference>
<accession>A0AAD3DDY9</accession>
<dbReference type="InterPro" id="IPR000863">
    <property type="entry name" value="Sulfotransferase_dom"/>
</dbReference>
<sequence length="296" mass="34546">MDQKGPSYSKHDKHEGFLMPYGFPVENFSTALEYAAQKNDLFIATYPKCGTTLCQHMIYLLLNGGDPIKPDEKLDRMFPHIEEVGKDFIEKSAVIRNDRRLIKTHLPYTMTPMSKEAKYIFIARNPKDCVVSFYHHTRGFPQHYNFENGDFDVFFNLFFKGEVDFGSYFETLRSWMDHKDDDNVLFLTYEDIQKDKASAVRTIAKFIGDDVEAMIGENDNSLLDKVLHHSSLTEMKKHPLRWCSERKVEHTPFIRNGKVGAFNELLTEEQAMKLDQKMKELFTSIELNLLGSQYYF</sequence>
<dbReference type="EMBL" id="BLLK01000069">
    <property type="protein sequence ID" value="GFH60884.1"/>
    <property type="molecule type" value="Genomic_DNA"/>
</dbReference>
<evidence type="ECO:0000256" key="1">
    <source>
        <dbReference type="ARBA" id="ARBA00005771"/>
    </source>
</evidence>
<evidence type="ECO:0000313" key="5">
    <source>
        <dbReference type="Proteomes" id="UP001054902"/>
    </source>
</evidence>
<comment type="similarity">
    <text evidence="1">Belongs to the sulfotransferase 1 family.</text>
</comment>
<protein>
    <recommendedName>
        <fullName evidence="3">Sulfotransferase domain-containing protein</fullName>
    </recommendedName>
</protein>